<dbReference type="OMA" id="HAVHNSQ"/>
<evidence type="ECO:0000313" key="8">
    <source>
        <dbReference type="Ensembl" id="ENSAPLP00000030611.1"/>
    </source>
</evidence>
<evidence type="ECO:0000313" key="9">
    <source>
        <dbReference type="Proteomes" id="UP000016666"/>
    </source>
</evidence>
<dbReference type="GO" id="GO:0003677">
    <property type="term" value="F:DNA binding"/>
    <property type="evidence" value="ECO:0007669"/>
    <property type="project" value="UniProtKB-KW"/>
</dbReference>
<dbReference type="GO" id="GO:0006270">
    <property type="term" value="P:DNA replication initiation"/>
    <property type="evidence" value="ECO:0007669"/>
    <property type="project" value="TreeGrafter"/>
</dbReference>
<feature type="compositionally biased region" description="Gly residues" evidence="6">
    <location>
        <begin position="1"/>
        <end position="30"/>
    </location>
</feature>
<evidence type="ECO:0000256" key="3">
    <source>
        <dbReference type="ARBA" id="ARBA00022705"/>
    </source>
</evidence>
<keyword evidence="9" id="KW-1185">Reference proteome</keyword>
<keyword evidence="4" id="KW-0238">DNA-binding</keyword>
<comment type="subcellular location">
    <subcellularLocation>
        <location evidence="1">Nucleus</location>
    </subcellularLocation>
</comment>
<dbReference type="PANTHER" id="PTHR13394:SF0">
    <property type="entry name" value="ORIGIN RECOGNITION COMPLEX SUBUNIT 6"/>
    <property type="match status" value="1"/>
</dbReference>
<reference evidence="9" key="1">
    <citation type="submission" date="2017-10" db="EMBL/GenBank/DDBJ databases">
        <title>A new Pekin duck reference genome.</title>
        <authorList>
            <person name="Hou Z.-C."/>
            <person name="Zhou Z.-K."/>
            <person name="Zhu F."/>
            <person name="Hou S.-S."/>
        </authorList>
    </citation>
    <scope>NUCLEOTIDE SEQUENCE [LARGE SCALE GENOMIC DNA]</scope>
</reference>
<dbReference type="Ensembl" id="ENSAPLT00000039580.1">
    <property type="protein sequence ID" value="ENSAPLP00000030611.1"/>
    <property type="gene ID" value="ENSAPLG00000021132.1"/>
</dbReference>
<evidence type="ECO:0000256" key="5">
    <source>
        <dbReference type="ARBA" id="ARBA00023242"/>
    </source>
</evidence>
<keyword evidence="3" id="KW-0235">DNA replication</keyword>
<name>A0A493TXM7_ANAPP</name>
<evidence type="ECO:0000256" key="4">
    <source>
        <dbReference type="ARBA" id="ARBA00023125"/>
    </source>
</evidence>
<dbReference type="PANTHER" id="PTHR13394">
    <property type="entry name" value="ORIGIN RECOGNITION COMPLEX SUBUNIT 6"/>
    <property type="match status" value="1"/>
</dbReference>
<feature type="region of interest" description="Disordered" evidence="6">
    <location>
        <begin position="1"/>
        <end position="47"/>
    </location>
</feature>
<dbReference type="GO" id="GO:0005664">
    <property type="term" value="C:nuclear origin of replication recognition complex"/>
    <property type="evidence" value="ECO:0007669"/>
    <property type="project" value="InterPro"/>
</dbReference>
<dbReference type="AlphaFoldDB" id="A0A493TXM7"/>
<organism evidence="8 9">
    <name type="scientific">Anas platyrhynchos platyrhynchos</name>
    <name type="common">Northern mallard</name>
    <dbReference type="NCBI Taxonomy" id="8840"/>
    <lineage>
        <taxon>Eukaryota</taxon>
        <taxon>Metazoa</taxon>
        <taxon>Chordata</taxon>
        <taxon>Craniata</taxon>
        <taxon>Vertebrata</taxon>
        <taxon>Euteleostomi</taxon>
        <taxon>Archelosauria</taxon>
        <taxon>Archosauria</taxon>
        <taxon>Dinosauria</taxon>
        <taxon>Saurischia</taxon>
        <taxon>Theropoda</taxon>
        <taxon>Coelurosauria</taxon>
        <taxon>Aves</taxon>
        <taxon>Neognathae</taxon>
        <taxon>Galloanserae</taxon>
        <taxon>Anseriformes</taxon>
        <taxon>Anatidae</taxon>
        <taxon>Anatinae</taxon>
        <taxon>Anas</taxon>
    </lineage>
</organism>
<sequence length="159" mass="16617">MRRGCGCGAGRAGHGARGREAAGGQGGPGGAPRRQVRARARAGAAAGPSPFRCGALPVCCRKAEEFLRLSQVRCPGLLAQTTATGSAVMCLELAARAAGRPLDKSYFIKLSGLTKTTYQNSIKSLECLLEVNPRLGIRDLAVQFCCTEAVNTASKILQR</sequence>
<dbReference type="GeneTree" id="ENSGT00390000007370"/>
<reference evidence="8" key="3">
    <citation type="submission" date="2025-09" db="UniProtKB">
        <authorList>
            <consortium name="Ensembl"/>
        </authorList>
    </citation>
    <scope>IDENTIFICATION</scope>
</reference>
<evidence type="ECO:0000256" key="6">
    <source>
        <dbReference type="SAM" id="MobiDB-lite"/>
    </source>
</evidence>
<comment type="similarity">
    <text evidence="2">Belongs to the ORC6 family.</text>
</comment>
<accession>A0A493TXM7</accession>
<keyword evidence="5" id="KW-0539">Nucleus</keyword>
<feature type="domain" description="ORC6 first cyclin-like" evidence="7">
    <location>
        <begin position="60"/>
        <end position="132"/>
    </location>
</feature>
<evidence type="ECO:0000256" key="2">
    <source>
        <dbReference type="ARBA" id="ARBA00010840"/>
    </source>
</evidence>
<proteinExistence type="inferred from homology"/>
<dbReference type="InterPro" id="IPR008721">
    <property type="entry name" value="ORC6_cyclin_first"/>
</dbReference>
<evidence type="ECO:0000256" key="1">
    <source>
        <dbReference type="ARBA" id="ARBA00004123"/>
    </source>
</evidence>
<dbReference type="STRING" id="8840.ENSAPLP00000030611"/>
<dbReference type="Proteomes" id="UP000016666">
    <property type="component" value="Unassembled WGS sequence"/>
</dbReference>
<dbReference type="Pfam" id="PF05460">
    <property type="entry name" value="ORC6"/>
    <property type="match status" value="1"/>
</dbReference>
<evidence type="ECO:0000259" key="7">
    <source>
        <dbReference type="Pfam" id="PF05460"/>
    </source>
</evidence>
<reference evidence="8" key="2">
    <citation type="submission" date="2025-08" db="UniProtKB">
        <authorList>
            <consortium name="Ensembl"/>
        </authorList>
    </citation>
    <scope>IDENTIFICATION</scope>
</reference>
<protein>
    <recommendedName>
        <fullName evidence="7">ORC6 first cyclin-like domain-containing protein</fullName>
    </recommendedName>
</protein>
<dbReference type="InterPro" id="IPR020529">
    <property type="entry name" value="ORC6_met/pln"/>
</dbReference>